<dbReference type="SUPFAM" id="SSF55550">
    <property type="entry name" value="SH2 domain"/>
    <property type="match status" value="1"/>
</dbReference>
<name>R7TM08_CAPTE</name>
<dbReference type="GO" id="GO:0030971">
    <property type="term" value="F:receptor tyrosine kinase binding"/>
    <property type="evidence" value="ECO:0007669"/>
    <property type="project" value="TreeGrafter"/>
</dbReference>
<feature type="non-terminal residue" evidence="4">
    <location>
        <position position="72"/>
    </location>
</feature>
<dbReference type="OrthoDB" id="10255964at2759"/>
<dbReference type="GO" id="GO:0007167">
    <property type="term" value="P:enzyme-linked receptor protein signaling pathway"/>
    <property type="evidence" value="ECO:0007669"/>
    <property type="project" value="TreeGrafter"/>
</dbReference>
<feature type="non-terminal residue" evidence="4">
    <location>
        <position position="1"/>
    </location>
</feature>
<dbReference type="PANTHER" id="PTHR19969:SF5">
    <property type="entry name" value="CRK-LIKE PROTEIN"/>
    <property type="match status" value="1"/>
</dbReference>
<reference evidence="4 6" key="2">
    <citation type="journal article" date="2013" name="Nature">
        <title>Insights into bilaterian evolution from three spiralian genomes.</title>
        <authorList>
            <person name="Simakov O."/>
            <person name="Marletaz F."/>
            <person name="Cho S.J."/>
            <person name="Edsinger-Gonzales E."/>
            <person name="Havlak P."/>
            <person name="Hellsten U."/>
            <person name="Kuo D.H."/>
            <person name="Larsson T."/>
            <person name="Lv J."/>
            <person name="Arendt D."/>
            <person name="Savage R."/>
            <person name="Osoegawa K."/>
            <person name="de Jong P."/>
            <person name="Grimwood J."/>
            <person name="Chapman J.A."/>
            <person name="Shapiro H."/>
            <person name="Aerts A."/>
            <person name="Otillar R.P."/>
            <person name="Terry A.Y."/>
            <person name="Boore J.L."/>
            <person name="Grigoriev I.V."/>
            <person name="Lindberg D.R."/>
            <person name="Seaver E.C."/>
            <person name="Weisblat D.A."/>
            <person name="Putnam N.H."/>
            <person name="Rokhsar D.S."/>
        </authorList>
    </citation>
    <scope>NUCLEOTIDE SEQUENCE</scope>
    <source>
        <strain evidence="4 6">I ESC-2004</strain>
    </source>
</reference>
<evidence type="ECO:0000256" key="1">
    <source>
        <dbReference type="ARBA" id="ARBA00022999"/>
    </source>
</evidence>
<keyword evidence="6" id="KW-1185">Reference proteome</keyword>
<dbReference type="EnsemblMetazoa" id="CapteT50856">
    <property type="protein sequence ID" value="CapteP50856"/>
    <property type="gene ID" value="CapteG50856"/>
</dbReference>
<organism evidence="4">
    <name type="scientific">Capitella teleta</name>
    <name type="common">Polychaete worm</name>
    <dbReference type="NCBI Taxonomy" id="283909"/>
    <lineage>
        <taxon>Eukaryota</taxon>
        <taxon>Metazoa</taxon>
        <taxon>Spiralia</taxon>
        <taxon>Lophotrochozoa</taxon>
        <taxon>Annelida</taxon>
        <taxon>Polychaeta</taxon>
        <taxon>Sedentaria</taxon>
        <taxon>Scolecida</taxon>
        <taxon>Capitellidae</taxon>
        <taxon>Capitella</taxon>
    </lineage>
</organism>
<dbReference type="OMA" id="TNHPGNY"/>
<dbReference type="EMBL" id="AMQN01029115">
    <property type="status" value="NOT_ANNOTATED_CDS"/>
    <property type="molecule type" value="Genomic_DNA"/>
</dbReference>
<dbReference type="HOGENOM" id="CLU_2729498_0_0_1"/>
<accession>R7TM08</accession>
<evidence type="ECO:0000256" key="2">
    <source>
        <dbReference type="PROSITE-ProRule" id="PRU00191"/>
    </source>
</evidence>
<evidence type="ECO:0000313" key="5">
    <source>
        <dbReference type="EnsemblMetazoa" id="CapteP50856"/>
    </source>
</evidence>
<dbReference type="InterPro" id="IPR051184">
    <property type="entry name" value="Tyrosine-phos_adapter"/>
</dbReference>
<protein>
    <recommendedName>
        <fullName evidence="3">SH2 domain-containing protein</fullName>
    </recommendedName>
</protein>
<dbReference type="InterPro" id="IPR036860">
    <property type="entry name" value="SH2_dom_sf"/>
</dbReference>
<dbReference type="PRINTS" id="PR00401">
    <property type="entry name" value="SH2DOMAIN"/>
</dbReference>
<sequence>FHGKIGRVEAEEKLKPKENGLYLVRESNNYPGDYTLSICHDSKVEHYHIMYKDNQLTVDEYTYFDNLTKLVQ</sequence>
<dbReference type="EMBL" id="KB309379">
    <property type="protein sequence ID" value="ELT94567.1"/>
    <property type="molecule type" value="Genomic_DNA"/>
</dbReference>
<reference evidence="6" key="1">
    <citation type="submission" date="2012-12" db="EMBL/GenBank/DDBJ databases">
        <authorList>
            <person name="Hellsten U."/>
            <person name="Grimwood J."/>
            <person name="Chapman J.A."/>
            <person name="Shapiro H."/>
            <person name="Aerts A."/>
            <person name="Otillar R.P."/>
            <person name="Terry A.Y."/>
            <person name="Boore J.L."/>
            <person name="Simakov O."/>
            <person name="Marletaz F."/>
            <person name="Cho S.-J."/>
            <person name="Edsinger-Gonzales E."/>
            <person name="Havlak P."/>
            <person name="Kuo D.-H."/>
            <person name="Larsson T."/>
            <person name="Lv J."/>
            <person name="Arendt D."/>
            <person name="Savage R."/>
            <person name="Osoegawa K."/>
            <person name="de Jong P."/>
            <person name="Lindberg D.R."/>
            <person name="Seaver E.C."/>
            <person name="Weisblat D.A."/>
            <person name="Putnam N.H."/>
            <person name="Grigoriev I.V."/>
            <person name="Rokhsar D.S."/>
        </authorList>
    </citation>
    <scope>NUCLEOTIDE SEQUENCE</scope>
    <source>
        <strain evidence="6">I ESC-2004</strain>
    </source>
</reference>
<feature type="domain" description="SH2" evidence="3">
    <location>
        <begin position="1"/>
        <end position="72"/>
    </location>
</feature>
<reference evidence="5" key="3">
    <citation type="submission" date="2015-06" db="UniProtKB">
        <authorList>
            <consortium name="EnsemblMetazoa"/>
        </authorList>
    </citation>
    <scope>IDENTIFICATION</scope>
</reference>
<dbReference type="InterPro" id="IPR000980">
    <property type="entry name" value="SH2"/>
</dbReference>
<dbReference type="PANTHER" id="PTHR19969">
    <property type="entry name" value="SH2-SH3 ADAPTOR PROTEIN-RELATED"/>
    <property type="match status" value="1"/>
</dbReference>
<dbReference type="STRING" id="283909.R7TM08"/>
<dbReference type="Proteomes" id="UP000014760">
    <property type="component" value="Unassembled WGS sequence"/>
</dbReference>
<dbReference type="GO" id="GO:0005737">
    <property type="term" value="C:cytoplasm"/>
    <property type="evidence" value="ECO:0007669"/>
    <property type="project" value="TreeGrafter"/>
</dbReference>
<dbReference type="PROSITE" id="PS50001">
    <property type="entry name" value="SH2"/>
    <property type="match status" value="1"/>
</dbReference>
<keyword evidence="1 2" id="KW-0727">SH2 domain</keyword>
<dbReference type="AlphaFoldDB" id="R7TM08"/>
<gene>
    <name evidence="4" type="ORF">CAPTEDRAFT_50856</name>
</gene>
<proteinExistence type="predicted"/>
<evidence type="ECO:0000259" key="3">
    <source>
        <dbReference type="PROSITE" id="PS50001"/>
    </source>
</evidence>
<dbReference type="SMART" id="SM00252">
    <property type="entry name" value="SH2"/>
    <property type="match status" value="1"/>
</dbReference>
<dbReference type="Gene3D" id="3.30.505.10">
    <property type="entry name" value="SH2 domain"/>
    <property type="match status" value="1"/>
</dbReference>
<dbReference type="GO" id="GO:0016477">
    <property type="term" value="P:cell migration"/>
    <property type="evidence" value="ECO:0007669"/>
    <property type="project" value="TreeGrafter"/>
</dbReference>
<dbReference type="Pfam" id="PF00017">
    <property type="entry name" value="SH2"/>
    <property type="match status" value="1"/>
</dbReference>
<evidence type="ECO:0000313" key="6">
    <source>
        <dbReference type="Proteomes" id="UP000014760"/>
    </source>
</evidence>
<dbReference type="GO" id="GO:0035591">
    <property type="term" value="F:signaling adaptor activity"/>
    <property type="evidence" value="ECO:0007669"/>
    <property type="project" value="TreeGrafter"/>
</dbReference>
<evidence type="ECO:0000313" key="4">
    <source>
        <dbReference type="EMBL" id="ELT94567.1"/>
    </source>
</evidence>